<dbReference type="AlphaFoldDB" id="A0A840MZM4"/>
<dbReference type="SUPFAM" id="SSF69304">
    <property type="entry name" value="Tricorn protease N-terminal domain"/>
    <property type="match status" value="1"/>
</dbReference>
<feature type="non-terminal residue" evidence="1">
    <location>
        <position position="512"/>
    </location>
</feature>
<protein>
    <submittedName>
        <fullName evidence="1">YD repeat-containing protein</fullName>
    </submittedName>
</protein>
<reference evidence="1 2" key="1">
    <citation type="submission" date="2020-08" db="EMBL/GenBank/DDBJ databases">
        <title>Genomic Encyclopedia of Type Strains, Phase IV (KMG-IV): sequencing the most valuable type-strain genomes for metagenomic binning, comparative biology and taxonomic classification.</title>
        <authorList>
            <person name="Goeker M."/>
        </authorList>
    </citation>
    <scope>NUCLEOTIDE SEQUENCE [LARGE SCALE GENOMIC DNA]</scope>
    <source>
        <strain evidence="1 2">DSM 27165</strain>
    </source>
</reference>
<proteinExistence type="predicted"/>
<sequence length="512" mass="57519">MDGTWLTTTYTYDDTNRRVTIDSPGRIRTITEQTAFGETWKVTDGEQRTTEYRYDLDGRLKQVIDPEQRVIEAHDYDVVGNRTQTRDGKGQAIQFEFDAANRQIRKRIDPQGLNLTSEIRYDGRGRQLELLDANGILTRLEYNIQGQLAARVVDAAAGGLQLRTEFRYDRQGRQISLIEGAGTTTARTTQYSYTPLGQRIEEIVDPTGLQLRTQYRYDTSGNLIGKLTPDGQLTRYAYDAANRLVLTIDPAGAVVRNDYDTAGRLIQVTRHATALSNLSNEETQPQALTLLLAKLVPHPNDQQTRTVYDTDGRAVLDRNAQGEITRREFDNNGRVSRVTRYATRLPANTVLKLDTVLPTDPQRDQRTEYRYDSAGRQTEATILLGNERLTTNQTYDAVGNLIQVTDAKQQRTRHVYDAANRRVFSIDALGTVSRNEYDAAGQLTRSTRYANPITLTGEATLATVNALLKPDIKLDSQQQSIFDAAGRQTASVDALGYVTEYRYDAIGNRIAS</sequence>
<dbReference type="Pfam" id="PF05593">
    <property type="entry name" value="RHS_repeat"/>
    <property type="match status" value="3"/>
</dbReference>
<evidence type="ECO:0000313" key="1">
    <source>
        <dbReference type="EMBL" id="MBB5020591.1"/>
    </source>
</evidence>
<dbReference type="InterPro" id="IPR006530">
    <property type="entry name" value="YD"/>
</dbReference>
<comment type="caution">
    <text evidence="1">The sequence shown here is derived from an EMBL/GenBank/DDBJ whole genome shotgun (WGS) entry which is preliminary data.</text>
</comment>
<dbReference type="Gene3D" id="2.180.10.10">
    <property type="entry name" value="RHS repeat-associated core"/>
    <property type="match status" value="3"/>
</dbReference>
<dbReference type="Proteomes" id="UP000575898">
    <property type="component" value="Unassembled WGS sequence"/>
</dbReference>
<gene>
    <name evidence="1" type="ORF">HNQ59_003916</name>
</gene>
<keyword evidence="2" id="KW-1185">Reference proteome</keyword>
<name>A0A840MZM4_9PROT</name>
<dbReference type="EMBL" id="JACHHY010000050">
    <property type="protein sequence ID" value="MBB5020591.1"/>
    <property type="molecule type" value="Genomic_DNA"/>
</dbReference>
<accession>A0A840MZM4</accession>
<dbReference type="PANTHER" id="PTHR32305:SF15">
    <property type="entry name" value="PROTEIN RHSA-RELATED"/>
    <property type="match status" value="1"/>
</dbReference>
<organism evidence="1 2">
    <name type="scientific">Chitinivorax tropicus</name>
    <dbReference type="NCBI Taxonomy" id="714531"/>
    <lineage>
        <taxon>Bacteria</taxon>
        <taxon>Pseudomonadati</taxon>
        <taxon>Pseudomonadota</taxon>
        <taxon>Betaproteobacteria</taxon>
        <taxon>Chitinivorax</taxon>
    </lineage>
</organism>
<dbReference type="NCBIfam" id="TIGR01643">
    <property type="entry name" value="YD_repeat_2x"/>
    <property type="match status" value="5"/>
</dbReference>
<dbReference type="InterPro" id="IPR050708">
    <property type="entry name" value="T6SS_VgrG/RHS"/>
</dbReference>
<dbReference type="InterPro" id="IPR031325">
    <property type="entry name" value="RHS_repeat"/>
</dbReference>
<dbReference type="PANTHER" id="PTHR32305">
    <property type="match status" value="1"/>
</dbReference>
<evidence type="ECO:0000313" key="2">
    <source>
        <dbReference type="Proteomes" id="UP000575898"/>
    </source>
</evidence>